<dbReference type="EMBL" id="WTPW01000004">
    <property type="protein sequence ID" value="KAF0561987.1"/>
    <property type="molecule type" value="Genomic_DNA"/>
</dbReference>
<dbReference type="InterPro" id="IPR006094">
    <property type="entry name" value="Oxid_FAD_bind_N"/>
</dbReference>
<name>A0A8H4EVM3_GIGMA</name>
<sequence>MTEQFRDRSYENQKKFFDRHHCALFSKSIRVSVEINSNEGLFIRSAIPIRNKTWENYNGEFRITLKAIFEPTTLEDLIDIITVQKHFKYGWTVTAEAGTSLLELDNALRYHDPPLTLDSEAIYDSFRVSGVVAVGAHGAKPSSGIMPDQVCSMTIVTGSGKLCEFSEEKNKLEFNAAKVNLGLLGIIYTVTFRTKPMYNLRLSYTYVPVTWLNYPLRIKHLLETSDSIQLYYFPYNGFNTSEDPNLYDFTRDQIVVKRWERTNEPVSFTQQQLKQTHETQRQNFIKIYEIISSNLPQNPRAVANVAAKILSANKNTSFVFQAPDAIHSFAYEPRAKYDLSSYTFKVYPDFSNVAAEFFYGIKTLYEFAKEGKYPLNYLMEFRILKSDEALLSPTFNHDPNVLYCSLDYMPITGTPDYEEFVTLMAQRFFNKYKAKPHWAKKWEFIPNVLSYLSDVYSDQIKLFEKVRAKYDPDKIFFDNKSLEEIFNGALYK</sequence>
<dbReference type="GO" id="GO:0003885">
    <property type="term" value="F:D-arabinono-1,4-lactone oxidase activity"/>
    <property type="evidence" value="ECO:0007669"/>
    <property type="project" value="UniProtKB-EC"/>
</dbReference>
<evidence type="ECO:0000256" key="1">
    <source>
        <dbReference type="ARBA" id="ARBA00005083"/>
    </source>
</evidence>
<dbReference type="InterPro" id="IPR036318">
    <property type="entry name" value="FAD-bd_PCMH-like_sf"/>
</dbReference>
<reference evidence="8 9" key="1">
    <citation type="journal article" date="2019" name="Environ. Microbiol.">
        <title>At the nexus of three kingdoms: the genome of the mycorrhizal fungus Gigaspora margarita provides insights into plant, endobacterial and fungal interactions.</title>
        <authorList>
            <person name="Venice F."/>
            <person name="Ghignone S."/>
            <person name="Salvioli di Fossalunga A."/>
            <person name="Amselem J."/>
            <person name="Novero M."/>
            <person name="Xianan X."/>
            <person name="Sedzielewska Toro K."/>
            <person name="Morin E."/>
            <person name="Lipzen A."/>
            <person name="Grigoriev I.V."/>
            <person name="Henrissat B."/>
            <person name="Martin F.M."/>
            <person name="Bonfante P."/>
        </authorList>
    </citation>
    <scope>NUCLEOTIDE SEQUENCE [LARGE SCALE GENOMIC DNA]</scope>
    <source>
        <strain evidence="8 9">BEG34</strain>
    </source>
</reference>
<evidence type="ECO:0000259" key="7">
    <source>
        <dbReference type="PROSITE" id="PS51387"/>
    </source>
</evidence>
<dbReference type="Gene3D" id="3.30.465.10">
    <property type="match status" value="1"/>
</dbReference>
<dbReference type="Gene3D" id="3.30.70.2520">
    <property type="match status" value="1"/>
</dbReference>
<evidence type="ECO:0000256" key="2">
    <source>
        <dbReference type="ARBA" id="ARBA00013136"/>
    </source>
</evidence>
<keyword evidence="4" id="KW-0274">FAD</keyword>
<dbReference type="InterPro" id="IPR016164">
    <property type="entry name" value="FAD-linked_Oxase-like_C"/>
</dbReference>
<proteinExistence type="predicted"/>
<feature type="domain" description="FAD-binding PCMH-type" evidence="7">
    <location>
        <begin position="56"/>
        <end position="197"/>
    </location>
</feature>
<accession>A0A8H4EVM3</accession>
<dbReference type="Proteomes" id="UP000439903">
    <property type="component" value="Unassembled WGS sequence"/>
</dbReference>
<dbReference type="InterPro" id="IPR016166">
    <property type="entry name" value="FAD-bd_PCMH"/>
</dbReference>
<dbReference type="Pfam" id="PF01565">
    <property type="entry name" value="FAD_binding_4"/>
    <property type="match status" value="1"/>
</dbReference>
<evidence type="ECO:0000313" key="8">
    <source>
        <dbReference type="EMBL" id="KAF0561987.1"/>
    </source>
</evidence>
<dbReference type="AlphaFoldDB" id="A0A8H4EVM3"/>
<evidence type="ECO:0000256" key="6">
    <source>
        <dbReference type="ARBA" id="ARBA00033418"/>
    </source>
</evidence>
<dbReference type="PROSITE" id="PS51387">
    <property type="entry name" value="FAD_PCMH"/>
    <property type="match status" value="1"/>
</dbReference>
<evidence type="ECO:0000256" key="4">
    <source>
        <dbReference type="ARBA" id="ARBA00022827"/>
    </source>
</evidence>
<keyword evidence="3" id="KW-0285">Flavoprotein</keyword>
<dbReference type="EC" id="1.1.3.37" evidence="2"/>
<dbReference type="InterPro" id="IPR007173">
    <property type="entry name" value="ALO_C"/>
</dbReference>
<dbReference type="SUPFAM" id="SSF55103">
    <property type="entry name" value="FAD-linked oxidases, C-terminal domain"/>
    <property type="match status" value="1"/>
</dbReference>
<dbReference type="SUPFAM" id="SSF56176">
    <property type="entry name" value="FAD-binding/transporter-associated domain-like"/>
    <property type="match status" value="1"/>
</dbReference>
<dbReference type="PANTHER" id="PTHR43762">
    <property type="entry name" value="L-GULONOLACTONE OXIDASE"/>
    <property type="match status" value="1"/>
</dbReference>
<keyword evidence="5" id="KW-0560">Oxidoreductase</keyword>
<dbReference type="OrthoDB" id="610608at2759"/>
<evidence type="ECO:0000313" key="9">
    <source>
        <dbReference type="Proteomes" id="UP000439903"/>
    </source>
</evidence>
<evidence type="ECO:0000256" key="3">
    <source>
        <dbReference type="ARBA" id="ARBA00022630"/>
    </source>
</evidence>
<dbReference type="InterPro" id="IPR016169">
    <property type="entry name" value="FAD-bd_PCMH_sub2"/>
</dbReference>
<dbReference type="GO" id="GO:0071949">
    <property type="term" value="F:FAD binding"/>
    <property type="evidence" value="ECO:0007669"/>
    <property type="project" value="InterPro"/>
</dbReference>
<evidence type="ECO:0000256" key="5">
    <source>
        <dbReference type="ARBA" id="ARBA00023002"/>
    </source>
</evidence>
<organism evidence="8 9">
    <name type="scientific">Gigaspora margarita</name>
    <dbReference type="NCBI Taxonomy" id="4874"/>
    <lineage>
        <taxon>Eukaryota</taxon>
        <taxon>Fungi</taxon>
        <taxon>Fungi incertae sedis</taxon>
        <taxon>Mucoromycota</taxon>
        <taxon>Glomeromycotina</taxon>
        <taxon>Glomeromycetes</taxon>
        <taxon>Diversisporales</taxon>
        <taxon>Gigasporaceae</taxon>
        <taxon>Gigaspora</taxon>
    </lineage>
</organism>
<comment type="caution">
    <text evidence="8">The sequence shown here is derived from an EMBL/GenBank/DDBJ whole genome shotgun (WGS) entry which is preliminary data.</text>
</comment>
<dbReference type="InterPro" id="IPR010031">
    <property type="entry name" value="FAD_lactone_oxidase-like"/>
</dbReference>
<dbReference type="PANTHER" id="PTHR43762:SF1">
    <property type="entry name" value="D-ARABINONO-1,4-LACTONE OXIDASE"/>
    <property type="match status" value="1"/>
</dbReference>
<keyword evidence="9" id="KW-1185">Reference proteome</keyword>
<comment type="pathway">
    <text evidence="1">Cofactor biosynthesis; D-erythroascorbate biosynthesis; dehydro-D-arabinono-1,4-lactone from D-arabinose: step 2/2.</text>
</comment>
<dbReference type="GO" id="GO:0016020">
    <property type="term" value="C:membrane"/>
    <property type="evidence" value="ECO:0007669"/>
    <property type="project" value="InterPro"/>
</dbReference>
<protein>
    <recommendedName>
        <fullName evidence="2">D-arabinono-1,4-lactone oxidase</fullName>
        <ecNumber evidence="2">1.1.3.37</ecNumber>
    </recommendedName>
    <alternativeName>
        <fullName evidence="6">L-galactono-gamma-lactone oxidase</fullName>
    </alternativeName>
</protein>
<dbReference type="Pfam" id="PF04030">
    <property type="entry name" value="ALO"/>
    <property type="match status" value="1"/>
</dbReference>
<gene>
    <name evidence="8" type="ORF">F8M41_014578</name>
</gene>
<dbReference type="UniPathway" id="UPA00771">
    <property type="reaction ID" value="UER00766"/>
</dbReference>